<sequence length="516" mass="56686">MTAGTSRARIVQFVLAALVALFALKAYELRNSIMMMHTSTRTRFPGFYVRTQPHELGAVRCRNVHGAYVPDARAYSVDPATQQAAQTTDSCEDVRISTLLGIAVISCDPGRVKWNAVMGPLDEPHKRGAVWVLDYKNASAEPYLLALEGFPDAHDFHPLGMSLLELSEKLARLFVVNHRAIGSTVEVADLQKVHGVWRARYVRTLYDTLGTHAANSIQALDRNEVLITNMHVAQKRTPALAYVARTLERLYGPHAKRFAHYLDDERHKKRVRTLESVVGGGWVAHVTFVDAAPASAEENLDTWSMGVEAHAVARRIPFANGIAITPGHRYVVTASTALPGVLLFPVQRWTEQGDPDWQDPAVLGQRIVVPTPFFADNVEVIPPKPAQRIRTNDPLAGAKVVAAGHPSLPDLTDMRHNIGSEEHRGASWAVEIEYTGTDTGDDAPFSADARLGGLPRGWRVRTLMQTDGRPYTYLGRRVEMPTSCGVAWDNTGEGLGTLIVTGLYSPAPLVCQGVYQ</sequence>
<protein>
    <submittedName>
        <fullName evidence="1">Uncharacterized protein</fullName>
    </submittedName>
</protein>
<gene>
    <name evidence="1" type="ORF">MBRA1_002974</name>
</gene>
<organism evidence="1 2">
    <name type="scientific">Malassezia brasiliensis</name>
    <dbReference type="NCBI Taxonomy" id="1821822"/>
    <lineage>
        <taxon>Eukaryota</taxon>
        <taxon>Fungi</taxon>
        <taxon>Dikarya</taxon>
        <taxon>Basidiomycota</taxon>
        <taxon>Ustilaginomycotina</taxon>
        <taxon>Malasseziomycetes</taxon>
        <taxon>Malasseziales</taxon>
        <taxon>Malasseziaceae</taxon>
        <taxon>Malassezia</taxon>
    </lineage>
</organism>
<evidence type="ECO:0000313" key="1">
    <source>
        <dbReference type="EMBL" id="WFC96317.1"/>
    </source>
</evidence>
<accession>A0AAF0IPK8</accession>
<dbReference type="PANTHER" id="PTHR11799">
    <property type="entry name" value="PARAOXONASE"/>
    <property type="match status" value="1"/>
</dbReference>
<dbReference type="Gene3D" id="2.120.10.30">
    <property type="entry name" value="TolB, C-terminal domain"/>
    <property type="match status" value="1"/>
</dbReference>
<dbReference type="AlphaFoldDB" id="A0AAF0IPK8"/>
<dbReference type="EMBL" id="CP119953">
    <property type="protein sequence ID" value="WFC96317.1"/>
    <property type="molecule type" value="Genomic_DNA"/>
</dbReference>
<dbReference type="InterPro" id="IPR051288">
    <property type="entry name" value="Serum_paraoxonase/arylesterase"/>
</dbReference>
<dbReference type="InterPro" id="IPR011042">
    <property type="entry name" value="6-blade_b-propeller_TolB-like"/>
</dbReference>
<keyword evidence="2" id="KW-1185">Reference proteome</keyword>
<dbReference type="Proteomes" id="UP001216638">
    <property type="component" value="Chromosome 3"/>
</dbReference>
<dbReference type="PANTHER" id="PTHR11799:SF30">
    <property type="entry name" value="SERUM PARAOXONASE_ARYLESTERASE 2"/>
    <property type="match status" value="1"/>
</dbReference>
<proteinExistence type="predicted"/>
<name>A0AAF0IPK8_9BASI</name>
<reference evidence="1" key="1">
    <citation type="submission" date="2023-03" db="EMBL/GenBank/DDBJ databases">
        <title>Mating type loci evolution in Malassezia.</title>
        <authorList>
            <person name="Coelho M.A."/>
        </authorList>
    </citation>
    <scope>NUCLEOTIDE SEQUENCE</scope>
    <source>
        <strain evidence="1">CBS 14135</strain>
    </source>
</reference>
<evidence type="ECO:0000313" key="2">
    <source>
        <dbReference type="Proteomes" id="UP001216638"/>
    </source>
</evidence>